<dbReference type="Proteomes" id="UP000186868">
    <property type="component" value="Unassembled WGS sequence"/>
</dbReference>
<dbReference type="InterPro" id="IPR000719">
    <property type="entry name" value="Prot_kinase_dom"/>
</dbReference>
<dbReference type="EMBL" id="MRCB01000017">
    <property type="protein sequence ID" value="OKH21892.1"/>
    <property type="molecule type" value="Genomic_DNA"/>
</dbReference>
<sequence length="646" mass="74857">MKYPSRSDYFSSIRNPQFAFRKKDPRTLIERDLDSSLIAGKAVERIKPDGTREIWSASGSFAIAFKYETFSPRKVWAIRCFYRSNFDAINHYKKALSRLKNNACHSYFVDFSLLEEGIRVLGNVYPILKMEWVEGENLKKFLKANLGKKHLLKSLADRWLKLSQDFLESGIAHGDLQHGNILIVNRFDGLTLKLIDYDSLYFSGDTSDDNIKGLSDYQHPLRKSLEKRCLEIDFFSQLVIYLSILALAEDKKLWEMYRLDEREGLLFSRSDFQNPQQAEIFKSLSHLSAPLPTLAKKLKTICQVKEFRKIPSLARVLSNDESIVLHRREDLSEKLNLNSPSPINPLLLWQKGKDWLSRNTSHHTGKERLISALDTEQKSEEKTEEILAPELRSPTPSSNKALRWDPRPYKASSPQTQILVNSPPTESKTAIEKKADNFLSWVEKTRGDLQQTSTLAYRRGIEQFQAFQLKLTDALEDLIERLKTQLEPKTWTTHEIASQLGCSATWCHRQRYRFSDRFCQGTHYFKDDEGAIRWTKAGIRQLHRLHSEQKADPIPPSSLPTKEVSRRMKVTPEWIIQTKAKYSSQFIEGSHYYIDARKRYYWTSEGIACLQQLLLAYPPKSSQSKTKRGVSKKRRINNMSSTESEN</sequence>
<feature type="region of interest" description="Disordered" evidence="1">
    <location>
        <begin position="620"/>
        <end position="646"/>
    </location>
</feature>
<proteinExistence type="predicted"/>
<evidence type="ECO:0000256" key="1">
    <source>
        <dbReference type="SAM" id="MobiDB-lite"/>
    </source>
</evidence>
<gene>
    <name evidence="3" type="ORF">NIES593_14595</name>
</gene>
<feature type="region of interest" description="Disordered" evidence="1">
    <location>
        <begin position="391"/>
        <end position="427"/>
    </location>
</feature>
<feature type="compositionally biased region" description="Polar residues" evidence="1">
    <location>
        <begin position="412"/>
        <end position="427"/>
    </location>
</feature>
<feature type="compositionally biased region" description="Polar residues" evidence="1">
    <location>
        <begin position="637"/>
        <end position="646"/>
    </location>
</feature>
<evidence type="ECO:0000259" key="2">
    <source>
        <dbReference type="PROSITE" id="PS50011"/>
    </source>
</evidence>
<dbReference type="Gene3D" id="1.10.510.10">
    <property type="entry name" value="Transferase(Phosphotransferase) domain 1"/>
    <property type="match status" value="1"/>
</dbReference>
<feature type="compositionally biased region" description="Basic residues" evidence="1">
    <location>
        <begin position="625"/>
        <end position="636"/>
    </location>
</feature>
<dbReference type="AlphaFoldDB" id="A0A1U7HE64"/>
<dbReference type="InterPro" id="IPR011009">
    <property type="entry name" value="Kinase-like_dom_sf"/>
</dbReference>
<feature type="domain" description="Protein kinase" evidence="2">
    <location>
        <begin position="50"/>
        <end position="323"/>
    </location>
</feature>
<dbReference type="GO" id="GO:0005524">
    <property type="term" value="F:ATP binding"/>
    <property type="evidence" value="ECO:0007669"/>
    <property type="project" value="InterPro"/>
</dbReference>
<reference evidence="3 4" key="1">
    <citation type="submission" date="2016-11" db="EMBL/GenBank/DDBJ databases">
        <title>Draft Genome Sequences of Nine Cyanobacterial Strains from Diverse Habitats.</title>
        <authorList>
            <person name="Zhu T."/>
            <person name="Hou S."/>
            <person name="Lu X."/>
            <person name="Hess W.R."/>
        </authorList>
    </citation>
    <scope>NUCLEOTIDE SEQUENCE [LARGE SCALE GENOMIC DNA]</scope>
    <source>
        <strain evidence="3 4">NIES-593</strain>
    </source>
</reference>
<dbReference type="RefSeq" id="WP_073600277.1">
    <property type="nucleotide sequence ID" value="NZ_MRCB01000017.1"/>
</dbReference>
<comment type="caution">
    <text evidence="3">The sequence shown here is derived from an EMBL/GenBank/DDBJ whole genome shotgun (WGS) entry which is preliminary data.</text>
</comment>
<evidence type="ECO:0000313" key="4">
    <source>
        <dbReference type="Proteomes" id="UP000186868"/>
    </source>
</evidence>
<name>A0A1U7HE64_9CYAN</name>
<dbReference type="SUPFAM" id="SSF56112">
    <property type="entry name" value="Protein kinase-like (PK-like)"/>
    <property type="match status" value="1"/>
</dbReference>
<dbReference type="OrthoDB" id="2485468at2"/>
<dbReference type="PROSITE" id="PS50011">
    <property type="entry name" value="PROTEIN_KINASE_DOM"/>
    <property type="match status" value="1"/>
</dbReference>
<dbReference type="GO" id="GO:0004672">
    <property type="term" value="F:protein kinase activity"/>
    <property type="evidence" value="ECO:0007669"/>
    <property type="project" value="InterPro"/>
</dbReference>
<accession>A0A1U7HE64</accession>
<keyword evidence="4" id="KW-1185">Reference proteome</keyword>
<evidence type="ECO:0000313" key="3">
    <source>
        <dbReference type="EMBL" id="OKH21892.1"/>
    </source>
</evidence>
<protein>
    <recommendedName>
        <fullName evidence="2">Protein kinase domain-containing protein</fullName>
    </recommendedName>
</protein>
<organism evidence="3 4">
    <name type="scientific">Hydrococcus rivularis NIES-593</name>
    <dbReference type="NCBI Taxonomy" id="1921803"/>
    <lineage>
        <taxon>Bacteria</taxon>
        <taxon>Bacillati</taxon>
        <taxon>Cyanobacteriota</taxon>
        <taxon>Cyanophyceae</taxon>
        <taxon>Pleurocapsales</taxon>
        <taxon>Hydrococcaceae</taxon>
        <taxon>Hydrococcus</taxon>
    </lineage>
</organism>
<dbReference type="STRING" id="1921803.NIES593_14595"/>